<feature type="region of interest" description="Disordered" evidence="2">
    <location>
        <begin position="1"/>
        <end position="21"/>
    </location>
</feature>
<feature type="compositionally biased region" description="Polar residues" evidence="2">
    <location>
        <begin position="496"/>
        <end position="512"/>
    </location>
</feature>
<dbReference type="EMBL" id="SWFS01000415">
    <property type="protein sequence ID" value="KAA8905448.1"/>
    <property type="molecule type" value="Genomic_DNA"/>
</dbReference>
<dbReference type="Gene3D" id="3.90.640.10">
    <property type="entry name" value="Actin, Chain A, domain 4"/>
    <property type="match status" value="1"/>
</dbReference>
<dbReference type="Gene3D" id="3.30.420.580">
    <property type="match status" value="1"/>
</dbReference>
<dbReference type="InterPro" id="IPR004000">
    <property type="entry name" value="Actin"/>
</dbReference>
<dbReference type="AlphaFoldDB" id="A0A642UYX3"/>
<evidence type="ECO:0000313" key="3">
    <source>
        <dbReference type="EMBL" id="KAA8905448.1"/>
    </source>
</evidence>
<accession>A0A642UYX3</accession>
<feature type="region of interest" description="Disordered" evidence="2">
    <location>
        <begin position="72"/>
        <end position="93"/>
    </location>
</feature>
<evidence type="ECO:0000256" key="1">
    <source>
        <dbReference type="RuleBase" id="RU000487"/>
    </source>
</evidence>
<dbReference type="InterPro" id="IPR043129">
    <property type="entry name" value="ATPase_NBD"/>
</dbReference>
<comment type="caution">
    <text evidence="3">The sequence shown here is derived from an EMBL/GenBank/DDBJ whole genome shotgun (WGS) entry which is preliminary data.</text>
</comment>
<dbReference type="SUPFAM" id="SSF53067">
    <property type="entry name" value="Actin-like ATPase domain"/>
    <property type="match status" value="2"/>
</dbReference>
<dbReference type="FunFam" id="3.30.420.40:FF:000232">
    <property type="entry name" value="Actin-related protein 8"/>
    <property type="match status" value="1"/>
</dbReference>
<dbReference type="VEuPathDB" id="FungiDB:TRICI_005294"/>
<dbReference type="Pfam" id="PF00022">
    <property type="entry name" value="Actin"/>
    <property type="match status" value="1"/>
</dbReference>
<gene>
    <name evidence="3" type="ORF">TRICI_005294</name>
</gene>
<keyword evidence="4" id="KW-1185">Reference proteome</keyword>
<evidence type="ECO:0000313" key="4">
    <source>
        <dbReference type="Proteomes" id="UP000761534"/>
    </source>
</evidence>
<reference evidence="3" key="1">
    <citation type="journal article" date="2019" name="G3 (Bethesda)">
        <title>Genome Assemblies of Two Rare Opportunistic Yeast Pathogens: Diutina rugosa (syn. Candida rugosa) and Trichomonascus ciferrii (syn. Candida ciferrii).</title>
        <authorList>
            <person name="Mixao V."/>
            <person name="Saus E."/>
            <person name="Hansen A.P."/>
            <person name="Lass-Florl C."/>
            <person name="Gabaldon T."/>
        </authorList>
    </citation>
    <scope>NUCLEOTIDE SEQUENCE</scope>
    <source>
        <strain evidence="3">CBS 4856</strain>
    </source>
</reference>
<feature type="compositionally biased region" description="Basic and acidic residues" evidence="2">
    <location>
        <begin position="72"/>
        <end position="84"/>
    </location>
</feature>
<dbReference type="SMART" id="SM00268">
    <property type="entry name" value="ACTIN"/>
    <property type="match status" value="1"/>
</dbReference>
<dbReference type="PANTHER" id="PTHR11937">
    <property type="entry name" value="ACTIN"/>
    <property type="match status" value="1"/>
</dbReference>
<protein>
    <submittedName>
        <fullName evidence="3">Uncharacterized protein</fullName>
    </submittedName>
</protein>
<feature type="region of interest" description="Disordered" evidence="2">
    <location>
        <begin position="487"/>
        <end position="527"/>
    </location>
</feature>
<organism evidence="3 4">
    <name type="scientific">Trichomonascus ciferrii</name>
    <dbReference type="NCBI Taxonomy" id="44093"/>
    <lineage>
        <taxon>Eukaryota</taxon>
        <taxon>Fungi</taxon>
        <taxon>Dikarya</taxon>
        <taxon>Ascomycota</taxon>
        <taxon>Saccharomycotina</taxon>
        <taxon>Dipodascomycetes</taxon>
        <taxon>Dipodascales</taxon>
        <taxon>Trichomonascaceae</taxon>
        <taxon>Trichomonascus</taxon>
        <taxon>Trichomonascus ciferrii complex</taxon>
    </lineage>
</organism>
<dbReference type="Proteomes" id="UP000761534">
    <property type="component" value="Unassembled WGS sequence"/>
</dbReference>
<comment type="similarity">
    <text evidence="1">Belongs to the actin family.</text>
</comment>
<sequence length="679" mass="75921">MTENEEKPKPKRGGSKPILKVSGIGRVDNNMKNTLFSAPAPINQKNYYTDYLKKDDQIMFYRQWNEEQRRQKELKEREKEKEKGGDEEDSVPEVQGSKTIVIHPGSVNLRLGLATHVYPKRVPNVIAHRGAESDVDPMEGINEEAYQTVQRDFKERMRFYKRRILPNSHEMVANFNARTVPENIPDHNDPYRVEWTGVEEDGRSYYTGDAAIKIPPGSGYVLRWPIRNGRFNEDDYKTQQQLLGDISLILVDALERELDINFKQYREHNVVLLIPDLYDRAYVVSMVQLLLDMGFGNVCILQESIAATFGAGISVGCIVDVGAQKTSISCVEEGMIIPDSRVHLDYGGDDITRAFIKLLLRSSFPYKAINLAYQHDWTLAEDLKTKFVTVNDADIAVQLYSFYQRAPNEQTKKYEFKTFDEVMLAPLGLFYPELFGMQAKNRNRYRLFPPSMDIYEDNKPNEPVSDAQINIHKGTLAVNGKSYLQDSTATSTATTNAQPPQASSASTPGSSLPGTPAPPDAANANGASTNNAAAIAKNHELQQQKAAQELLETPSDSALVGLEHAIIESVTQGAAKSQTNATQQNFYDTLMVVGGGAAKIPAINNLLSDRIIMWRNAGDVSTGEVSIMPIPHEMDPSLITWKGGGVFAKLKIVNEVWISQSDWDMLGSRALHYKALFLF</sequence>
<proteinExistence type="inferred from homology"/>
<evidence type="ECO:0000256" key="2">
    <source>
        <dbReference type="SAM" id="MobiDB-lite"/>
    </source>
</evidence>
<dbReference type="CDD" id="cd10206">
    <property type="entry name" value="ASKHA_NBD_Arp8-like"/>
    <property type="match status" value="1"/>
</dbReference>
<name>A0A642UYX3_9ASCO</name>
<dbReference type="Gene3D" id="3.30.420.40">
    <property type="match status" value="2"/>
</dbReference>
<dbReference type="OrthoDB" id="5572108at2759"/>